<protein>
    <recommendedName>
        <fullName evidence="5">Cytochrome c domain-containing protein</fullName>
    </recommendedName>
</protein>
<evidence type="ECO:0000313" key="6">
    <source>
        <dbReference type="EMBL" id="GAA3978208.1"/>
    </source>
</evidence>
<dbReference type="RefSeq" id="WP_259096350.1">
    <property type="nucleotide sequence ID" value="NZ_BAAAZC010000023.1"/>
</dbReference>
<dbReference type="InterPro" id="IPR036909">
    <property type="entry name" value="Cyt_c-like_dom_sf"/>
</dbReference>
<gene>
    <name evidence="6" type="ORF">GCM10022210_31410</name>
</gene>
<organism evidence="6 7">
    <name type="scientific">Mucilaginibacter dorajii</name>
    <dbReference type="NCBI Taxonomy" id="692994"/>
    <lineage>
        <taxon>Bacteria</taxon>
        <taxon>Pseudomonadati</taxon>
        <taxon>Bacteroidota</taxon>
        <taxon>Sphingobacteriia</taxon>
        <taxon>Sphingobacteriales</taxon>
        <taxon>Sphingobacteriaceae</taxon>
        <taxon>Mucilaginibacter</taxon>
    </lineage>
</organism>
<dbReference type="InterPro" id="IPR054539">
    <property type="entry name" value="Beta-prop_PDH"/>
</dbReference>
<reference evidence="7" key="1">
    <citation type="journal article" date="2019" name="Int. J. Syst. Evol. Microbiol.">
        <title>The Global Catalogue of Microorganisms (GCM) 10K type strain sequencing project: providing services to taxonomists for standard genome sequencing and annotation.</title>
        <authorList>
            <consortium name="The Broad Institute Genomics Platform"/>
            <consortium name="The Broad Institute Genome Sequencing Center for Infectious Disease"/>
            <person name="Wu L."/>
            <person name="Ma J."/>
        </authorList>
    </citation>
    <scope>NUCLEOTIDE SEQUENCE [LARGE SCALE GENOMIC DNA]</scope>
    <source>
        <strain evidence="7">JCM 16601</strain>
    </source>
</reference>
<feature type="domain" description="Cytochrome c" evidence="5">
    <location>
        <begin position="479"/>
        <end position="572"/>
    </location>
</feature>
<evidence type="ECO:0000256" key="1">
    <source>
        <dbReference type="ARBA" id="ARBA00022617"/>
    </source>
</evidence>
<dbReference type="PANTHER" id="PTHR35008:SF8">
    <property type="entry name" value="ALCOHOL DEHYDROGENASE CYTOCHROME C SUBUNIT"/>
    <property type="match status" value="1"/>
</dbReference>
<proteinExistence type="predicted"/>
<dbReference type="Pfam" id="PF00034">
    <property type="entry name" value="Cytochrom_C"/>
    <property type="match status" value="1"/>
</dbReference>
<keyword evidence="2 4" id="KW-0479">Metal-binding</keyword>
<evidence type="ECO:0000313" key="7">
    <source>
        <dbReference type="Proteomes" id="UP001500742"/>
    </source>
</evidence>
<dbReference type="Gene3D" id="2.120.10.30">
    <property type="entry name" value="TolB, C-terminal domain"/>
    <property type="match status" value="1"/>
</dbReference>
<keyword evidence="7" id="KW-1185">Reference proteome</keyword>
<name>A0ABP7Q8B7_9SPHI</name>
<evidence type="ECO:0000256" key="2">
    <source>
        <dbReference type="ARBA" id="ARBA00022723"/>
    </source>
</evidence>
<dbReference type="SUPFAM" id="SSF50952">
    <property type="entry name" value="Soluble quinoprotein glucose dehydrogenase"/>
    <property type="match status" value="1"/>
</dbReference>
<comment type="caution">
    <text evidence="6">The sequence shown here is derived from an EMBL/GenBank/DDBJ whole genome shotgun (WGS) entry which is preliminary data.</text>
</comment>
<evidence type="ECO:0000259" key="5">
    <source>
        <dbReference type="PROSITE" id="PS51007"/>
    </source>
</evidence>
<dbReference type="Pfam" id="PF22807">
    <property type="entry name" value="TrAA12"/>
    <property type="match status" value="1"/>
</dbReference>
<dbReference type="PROSITE" id="PS51007">
    <property type="entry name" value="CYTC"/>
    <property type="match status" value="1"/>
</dbReference>
<keyword evidence="3 4" id="KW-0408">Iron</keyword>
<keyword evidence="1 4" id="KW-0349">Heme</keyword>
<sequence length="592" mass="65290">MKNTIFLNLKKIIRKPLATVFTLVLAVITFGFSTIINLHKTLKADVNNGGLYLPGNFKATIVIDSLAGRARHLAVNTNGDIYVKLRFPDSIGGNVAARDTDHDGKADTIVKFGNYDDKGPYGTGMRVHKGYLYFSSEVNVYRTKLNPNTLVPDGPLELILHDAHGEHEHDAKPLAFDNDGHMYVAFGAPSNACQQQNRVPGSPGIKGCPLLQEYGGIWQFDEAKPNQQQKNGTRYATGLRSVVAMDWNTADNCLYVVAHGRDDLRLLFPKKFSAWQSAVAPAEEFLKIKQGTDVGWPYYYYDPIQHKKLLNPEYGGDGKKTGEGAKYAQPLIAFQAHWAPNDLLFYTGNQFPARYKNGAFVAFHGSTNRSPYPQAGFFVAFVPFKNGKPVGNWEIFADGFAGRNTVVSVSDAECRPMGLSMGPDGSLYVSDTEKGRVWRIFYGGDKTKFGNAQLAKMEQRKQLPNFKIPNQVRNNFATGMLKGGALIYNKYCVNCHQKNGKGDGNLFPPLSGSEWVTGGKYMEKEPGIRVLLSGLEGPVTVKNKPYNSVMPKHAFLSDGDIAAVLTYIRSNFGNNSSLVTASEVKKIRASLK</sequence>
<dbReference type="SUPFAM" id="SSF46626">
    <property type="entry name" value="Cytochrome c"/>
    <property type="match status" value="1"/>
</dbReference>
<dbReference type="InterPro" id="IPR011042">
    <property type="entry name" value="6-blade_b-propeller_TolB-like"/>
</dbReference>
<dbReference type="Gene3D" id="1.10.760.10">
    <property type="entry name" value="Cytochrome c-like domain"/>
    <property type="match status" value="1"/>
</dbReference>
<dbReference type="Proteomes" id="UP001500742">
    <property type="component" value="Unassembled WGS sequence"/>
</dbReference>
<evidence type="ECO:0000256" key="3">
    <source>
        <dbReference type="ARBA" id="ARBA00023004"/>
    </source>
</evidence>
<accession>A0ABP7Q8B7</accession>
<dbReference type="EMBL" id="BAAAZC010000023">
    <property type="protein sequence ID" value="GAA3978208.1"/>
    <property type="molecule type" value="Genomic_DNA"/>
</dbReference>
<dbReference type="InterPro" id="IPR051459">
    <property type="entry name" value="Cytochrome_c-type_DH"/>
</dbReference>
<dbReference type="InterPro" id="IPR009056">
    <property type="entry name" value="Cyt_c-like_dom"/>
</dbReference>
<dbReference type="PANTHER" id="PTHR35008">
    <property type="entry name" value="BLL4482 PROTEIN-RELATED"/>
    <property type="match status" value="1"/>
</dbReference>
<evidence type="ECO:0000256" key="4">
    <source>
        <dbReference type="PROSITE-ProRule" id="PRU00433"/>
    </source>
</evidence>
<dbReference type="InterPro" id="IPR011041">
    <property type="entry name" value="Quinoprot_gluc/sorb_DH_b-prop"/>
</dbReference>